<evidence type="ECO:0000313" key="27">
    <source>
        <dbReference type="EMBL" id="KAF4359885.1"/>
    </source>
</evidence>
<keyword evidence="17" id="KW-0560">Oxidoreductase</keyword>
<dbReference type="UniPathway" id="UPA00050">
    <property type="reaction ID" value="UER00063"/>
</dbReference>
<dbReference type="Gene3D" id="3.30.2130.10">
    <property type="entry name" value="VC0802-like"/>
    <property type="match status" value="1"/>
</dbReference>
<comment type="function">
    <text evidence="23">Bifunctional aspartate kinase and homoserine dehydrogenase that catalyzes the first and the third steps toward the synthesis of lysine, methionine and threonine from aspartate.</text>
</comment>
<evidence type="ECO:0000256" key="18">
    <source>
        <dbReference type="ARBA" id="ARBA00023027"/>
    </source>
</evidence>
<keyword evidence="11" id="KW-0791">Threonine biosynthesis</keyword>
<evidence type="ECO:0000256" key="14">
    <source>
        <dbReference type="ARBA" id="ARBA00022777"/>
    </source>
</evidence>
<evidence type="ECO:0000256" key="23">
    <source>
        <dbReference type="ARBA" id="ARBA00044938"/>
    </source>
</evidence>
<comment type="caution">
    <text evidence="27">The sequence shown here is derived from an EMBL/GenBank/DDBJ whole genome shotgun (WGS) entry which is preliminary data.</text>
</comment>
<comment type="similarity">
    <text evidence="7">In the C-terminal section; belongs to the homoserine dehydrogenase family.</text>
</comment>
<dbReference type="GO" id="GO:0046872">
    <property type="term" value="F:metal ion binding"/>
    <property type="evidence" value="ECO:0007669"/>
    <property type="project" value="UniProtKB-KW"/>
</dbReference>
<dbReference type="PROSITE" id="PS51671">
    <property type="entry name" value="ACT"/>
    <property type="match status" value="2"/>
</dbReference>
<dbReference type="NCBIfam" id="TIGR00657">
    <property type="entry name" value="asp_kinases"/>
    <property type="match status" value="1"/>
</dbReference>
<protein>
    <recommendedName>
        <fullName evidence="26">ACT domain-containing protein</fullName>
    </recommendedName>
</protein>
<dbReference type="Pfam" id="PF22468">
    <property type="entry name" value="ACT_9"/>
    <property type="match status" value="2"/>
</dbReference>
<keyword evidence="13" id="KW-0547">Nucleotide-binding</keyword>
<dbReference type="Pfam" id="PF00696">
    <property type="entry name" value="AA_kinase"/>
    <property type="match status" value="1"/>
</dbReference>
<feature type="domain" description="ACT" evidence="26">
    <location>
        <begin position="386"/>
        <end position="460"/>
    </location>
</feature>
<dbReference type="SUPFAM" id="SSF55021">
    <property type="entry name" value="ACT-like"/>
    <property type="match status" value="2"/>
</dbReference>
<dbReference type="InterPro" id="IPR018042">
    <property type="entry name" value="Aspartate_kinase_CS"/>
</dbReference>
<keyword evidence="12" id="KW-0479">Metal-binding</keyword>
<dbReference type="SUPFAM" id="SSF51735">
    <property type="entry name" value="NAD(P)-binding Rossmann-fold domains"/>
    <property type="match status" value="1"/>
</dbReference>
<dbReference type="EMBL" id="JAATIQ010000362">
    <property type="protein sequence ID" value="KAF4359885.1"/>
    <property type="molecule type" value="Genomic_DNA"/>
</dbReference>
<evidence type="ECO:0000256" key="8">
    <source>
        <dbReference type="ARBA" id="ARBA00010046"/>
    </source>
</evidence>
<proteinExistence type="inferred from homology"/>
<evidence type="ECO:0000256" key="25">
    <source>
        <dbReference type="ARBA" id="ARBA00048841"/>
    </source>
</evidence>
<comment type="pathway">
    <text evidence="2">Amino-acid biosynthesis; L-lysine biosynthesis via DAP pathway; (S)-tetrahydrodipicolinate from L-aspartate: step 1/4.</text>
</comment>
<evidence type="ECO:0000256" key="17">
    <source>
        <dbReference type="ARBA" id="ARBA00023002"/>
    </source>
</evidence>
<evidence type="ECO:0000256" key="16">
    <source>
        <dbReference type="ARBA" id="ARBA00022857"/>
    </source>
</evidence>
<dbReference type="Proteomes" id="UP000583929">
    <property type="component" value="Unassembled WGS sequence"/>
</dbReference>
<name>A0A7J6ENG3_CANSA</name>
<dbReference type="FunFam" id="3.40.50.720:FF:000083">
    <property type="entry name" value="Bifunctional aspartokinase/homoserine dehydrogenase"/>
    <property type="match status" value="1"/>
</dbReference>
<evidence type="ECO:0000256" key="22">
    <source>
        <dbReference type="ARBA" id="ARBA00023268"/>
    </source>
</evidence>
<dbReference type="InterPro" id="IPR036291">
    <property type="entry name" value="NAD(P)-bd_dom_sf"/>
</dbReference>
<comment type="pathway">
    <text evidence="4">Amino-acid biosynthesis; L-threonine biosynthesis; L-threonine from L-aspartate: step 3/5.</text>
</comment>
<gene>
    <name evidence="27" type="ORF">G4B88_000878</name>
</gene>
<dbReference type="GO" id="GO:0004072">
    <property type="term" value="F:aspartate kinase activity"/>
    <property type="evidence" value="ECO:0007669"/>
    <property type="project" value="UniProtKB-EC"/>
</dbReference>
<keyword evidence="19" id="KW-0915">Sodium</keyword>
<keyword evidence="9" id="KW-0028">Amino-acid biosynthesis</keyword>
<evidence type="ECO:0000256" key="20">
    <source>
        <dbReference type="ARBA" id="ARBA00023154"/>
    </source>
</evidence>
<dbReference type="InterPro" id="IPR001048">
    <property type="entry name" value="Asp/Glu/Uridylate_kinase"/>
</dbReference>
<evidence type="ECO:0000259" key="26">
    <source>
        <dbReference type="PROSITE" id="PS51671"/>
    </source>
</evidence>
<dbReference type="InterPro" id="IPR045865">
    <property type="entry name" value="ACT-like_dom_sf"/>
</dbReference>
<dbReference type="InterPro" id="IPR002912">
    <property type="entry name" value="ACT_dom"/>
</dbReference>
<evidence type="ECO:0000256" key="24">
    <source>
        <dbReference type="ARBA" id="ARBA00048561"/>
    </source>
</evidence>
<dbReference type="UniPathway" id="UPA00051">
    <property type="reaction ID" value="UER00462"/>
</dbReference>
<dbReference type="InterPro" id="IPR054352">
    <property type="entry name" value="ACT_Aspartokinase"/>
</dbReference>
<keyword evidence="14" id="KW-0418">Kinase</keyword>
<dbReference type="PROSITE" id="PS01042">
    <property type="entry name" value="HOMOSER_DHGENASE"/>
    <property type="match status" value="1"/>
</dbReference>
<comment type="catalytic activity">
    <reaction evidence="24">
        <text>L-aspartate + ATP = 4-phospho-L-aspartate + ADP</text>
        <dbReference type="Rhea" id="RHEA:23776"/>
        <dbReference type="ChEBI" id="CHEBI:29991"/>
        <dbReference type="ChEBI" id="CHEBI:30616"/>
        <dbReference type="ChEBI" id="CHEBI:57535"/>
        <dbReference type="ChEBI" id="CHEBI:456216"/>
        <dbReference type="EC" id="2.7.2.4"/>
    </reaction>
    <physiologicalReaction direction="left-to-right" evidence="24">
        <dbReference type="Rhea" id="RHEA:23777"/>
    </physiologicalReaction>
</comment>
<dbReference type="InterPro" id="IPR005106">
    <property type="entry name" value="Asp/hSer_DH_NAD-bd"/>
</dbReference>
<evidence type="ECO:0000313" key="28">
    <source>
        <dbReference type="Proteomes" id="UP000583929"/>
    </source>
</evidence>
<dbReference type="Pfam" id="PF00742">
    <property type="entry name" value="Homoserine_dh"/>
    <property type="match status" value="1"/>
</dbReference>
<evidence type="ECO:0000256" key="2">
    <source>
        <dbReference type="ARBA" id="ARBA00004766"/>
    </source>
</evidence>
<evidence type="ECO:0000256" key="10">
    <source>
        <dbReference type="ARBA" id="ARBA00022679"/>
    </source>
</evidence>
<keyword evidence="28" id="KW-1185">Reference proteome</keyword>
<sequence length="910" mass="99948">MASFSSAISNRAHFLSPKPLPHEPKHKKICSSSQSRNLYLPPHRSSIARLDSIARLERKVASKTKIFASVTDTSVETSPELVKLSKAGVWSVHKFGGTCVGNSERIKNVANIVLTDDSESKLVVVSAMSKVTDMMYDLINKAQSRDESYLSALEAVLEKHRLTALDLLDGDDLGTFLSRLHHDINNLKAMLRAIYIAGHATESFSDFVVGHGELWQRLEKWYSKNPFNTIVATGFIASTPQNIPTTLKRDGSDFSAAIMGALFRARQVTIWTDVDGVYSADPRKVSEAVILRTLSYQEAWEMSYFGANVLHPRSIIPVMKYDIPIIIRNIFNLSAPGTKICRPAVTDDVIDEDGQSMESYVKGFATIDNLALVNVEGFLVLTPWSLARTGMAGVPGTASAIFGAVKDVGANVIMISQASSEHSVCFAVPEKEVNAVAEALQSRFRQALDAGRLSQAQVQQKAVVLDVFLVTLNTVAVIPNCSILATVGQKMASTPGVSATLFNALAKANINVRAIAQGCSEYNITVVVKREDCIRALRAVHSRFYLSRTTIAMGIVGPGLIGATLLDQLRDQAATLKEEFNIDLRVMGITGTRTMLLSDSFQYTNVIVPHVLPLSPHFTGALTYPDRELQKQKGEVADMDKFVRHVQGNHFIPNTVLVDCTADTTIAGYYHEWLRKGIHVVTPNKKANSGPLDQYLKLRALQRQSYTHYFYEATVGAGLPIISTLRGLLETGDKILRIEGIFRLWREAKQAGYTEPDPRDDLSGTDVCRKVIILARESGLKLELSDIPVESLVPEPLNACASSEEFMEKLPEFDYDLANKRQVAEDEGDVLRYVGVVDVVNQKGEVKLRRYKKDHPFAQLSGSDNIIAFTTTRYKDQPLIVRGPGAGAQVTAGGVFSDILRLASYLGAPS</sequence>
<evidence type="ECO:0000256" key="12">
    <source>
        <dbReference type="ARBA" id="ARBA00022723"/>
    </source>
</evidence>
<dbReference type="GO" id="GO:0009088">
    <property type="term" value="P:threonine biosynthetic process"/>
    <property type="evidence" value="ECO:0007669"/>
    <property type="project" value="UniProtKB-UniPathway"/>
</dbReference>
<dbReference type="FunFam" id="3.30.360.10:FF:000006">
    <property type="entry name" value="Bifunctional aspartokinase/homoserine dehydrogenase"/>
    <property type="match status" value="1"/>
</dbReference>
<dbReference type="InterPro" id="IPR001341">
    <property type="entry name" value="Asp_kinase"/>
</dbReference>
<dbReference type="GO" id="GO:0009089">
    <property type="term" value="P:lysine biosynthetic process via diaminopimelate"/>
    <property type="evidence" value="ECO:0007669"/>
    <property type="project" value="UniProtKB-UniPathway"/>
</dbReference>
<dbReference type="GO" id="GO:0050661">
    <property type="term" value="F:NADP binding"/>
    <property type="evidence" value="ECO:0007669"/>
    <property type="project" value="InterPro"/>
</dbReference>
<keyword evidence="18" id="KW-0520">NAD</keyword>
<dbReference type="Gene3D" id="3.40.1160.10">
    <property type="entry name" value="Acetylglutamate kinase-like"/>
    <property type="match status" value="2"/>
</dbReference>
<dbReference type="InterPro" id="IPR011147">
    <property type="entry name" value="Bifunc_Aspkin/hSer_DH"/>
</dbReference>
<accession>A0A7J6ENG3</accession>
<dbReference type="InterPro" id="IPR041743">
    <property type="entry name" value="AK-HSDH_N"/>
</dbReference>
<dbReference type="NCBIfam" id="NF006959">
    <property type="entry name" value="PRK09436.1"/>
    <property type="match status" value="1"/>
</dbReference>
<dbReference type="GO" id="GO:0005524">
    <property type="term" value="F:ATP binding"/>
    <property type="evidence" value="ECO:0007669"/>
    <property type="project" value="UniProtKB-KW"/>
</dbReference>
<evidence type="ECO:0000256" key="15">
    <source>
        <dbReference type="ARBA" id="ARBA00022840"/>
    </source>
</evidence>
<dbReference type="InterPro" id="IPR036393">
    <property type="entry name" value="AceGlu_kinase-like_sf"/>
</dbReference>
<dbReference type="InterPro" id="IPR019811">
    <property type="entry name" value="HDH_CS"/>
</dbReference>
<evidence type="ECO:0000256" key="4">
    <source>
        <dbReference type="ARBA" id="ARBA00005056"/>
    </source>
</evidence>
<dbReference type="InterPro" id="IPR001342">
    <property type="entry name" value="HDH_cat"/>
</dbReference>
<comment type="pathway">
    <text evidence="3">Amino-acid biosynthesis; L-methionine biosynthesis via de novo pathway; L-homoserine from L-aspartate: step 1/3.</text>
</comment>
<evidence type="ECO:0000256" key="1">
    <source>
        <dbReference type="ARBA" id="ARBA00001920"/>
    </source>
</evidence>
<evidence type="ECO:0000256" key="9">
    <source>
        <dbReference type="ARBA" id="ARBA00022605"/>
    </source>
</evidence>
<dbReference type="Pfam" id="PF03447">
    <property type="entry name" value="NAD_binding_3"/>
    <property type="match status" value="1"/>
</dbReference>
<dbReference type="Gene3D" id="3.30.360.10">
    <property type="entry name" value="Dihydrodipicolinate Reductase, domain 2"/>
    <property type="match status" value="1"/>
</dbReference>
<dbReference type="CDD" id="cd04257">
    <property type="entry name" value="AAK_AK-HSDH"/>
    <property type="match status" value="1"/>
</dbReference>
<evidence type="ECO:0000256" key="19">
    <source>
        <dbReference type="ARBA" id="ARBA00023053"/>
    </source>
</evidence>
<dbReference type="Gene3D" id="3.40.50.720">
    <property type="entry name" value="NAD(P)-binding Rossmann-like Domain"/>
    <property type="match status" value="1"/>
</dbReference>
<comment type="pathway">
    <text evidence="5">Amino-acid biosynthesis; L-methionine biosynthesis via de novo pathway; L-homoserine from L-aspartate: step 3/3.</text>
</comment>
<reference evidence="27 28" key="1">
    <citation type="journal article" date="2020" name="bioRxiv">
        <title>Sequence and annotation of 42 cannabis genomes reveals extensive copy number variation in cannabinoid synthesis and pathogen resistance genes.</title>
        <authorList>
            <person name="Mckernan K.J."/>
            <person name="Helbert Y."/>
            <person name="Kane L.T."/>
            <person name="Ebling H."/>
            <person name="Zhang L."/>
            <person name="Liu B."/>
            <person name="Eaton Z."/>
            <person name="Mclaughlin S."/>
            <person name="Kingan S."/>
            <person name="Baybayan P."/>
            <person name="Concepcion G."/>
            <person name="Jordan M."/>
            <person name="Riva A."/>
            <person name="Barbazuk W."/>
            <person name="Harkins T."/>
        </authorList>
    </citation>
    <scope>NUCLEOTIDE SEQUENCE [LARGE SCALE GENOMIC DNA]</scope>
    <source>
        <strain evidence="28">cv. Jamaican Lion 4</strain>
        <tissue evidence="27">Leaf</tissue>
    </source>
</reference>
<organism evidence="27 28">
    <name type="scientific">Cannabis sativa</name>
    <name type="common">Hemp</name>
    <name type="synonym">Marijuana</name>
    <dbReference type="NCBI Taxonomy" id="3483"/>
    <lineage>
        <taxon>Eukaryota</taxon>
        <taxon>Viridiplantae</taxon>
        <taxon>Streptophyta</taxon>
        <taxon>Embryophyta</taxon>
        <taxon>Tracheophyta</taxon>
        <taxon>Spermatophyta</taxon>
        <taxon>Magnoliopsida</taxon>
        <taxon>eudicotyledons</taxon>
        <taxon>Gunneridae</taxon>
        <taxon>Pentapetalae</taxon>
        <taxon>rosids</taxon>
        <taxon>fabids</taxon>
        <taxon>Rosales</taxon>
        <taxon>Cannabaceae</taxon>
        <taxon>Cannabis</taxon>
    </lineage>
</organism>
<dbReference type="UniPathway" id="UPA00034">
    <property type="reaction ID" value="UER00015"/>
</dbReference>
<dbReference type="PANTHER" id="PTHR43070:SF5">
    <property type="entry name" value="HOMOSERINE DEHYDROGENASE"/>
    <property type="match status" value="1"/>
</dbReference>
<evidence type="ECO:0000256" key="5">
    <source>
        <dbReference type="ARBA" id="ARBA00005062"/>
    </source>
</evidence>
<keyword evidence="20" id="KW-0457">Lysine biosynthesis</keyword>
<evidence type="ECO:0000256" key="11">
    <source>
        <dbReference type="ARBA" id="ARBA00022697"/>
    </source>
</evidence>
<dbReference type="PROSITE" id="PS00324">
    <property type="entry name" value="ASPARTOKINASE"/>
    <property type="match status" value="1"/>
</dbReference>
<evidence type="ECO:0000256" key="13">
    <source>
        <dbReference type="ARBA" id="ARBA00022741"/>
    </source>
</evidence>
<dbReference type="SUPFAM" id="SSF55347">
    <property type="entry name" value="Glyceraldehyde-3-phosphate dehydrogenase-like, C-terminal domain"/>
    <property type="match status" value="1"/>
</dbReference>
<evidence type="ECO:0000256" key="3">
    <source>
        <dbReference type="ARBA" id="ARBA00004986"/>
    </source>
</evidence>
<dbReference type="PANTHER" id="PTHR43070">
    <property type="match status" value="1"/>
</dbReference>
<comment type="pathway">
    <text evidence="6">Amino-acid biosynthesis; L-threonine biosynthesis; L-threonine from L-aspartate: step 1/5.</text>
</comment>
<dbReference type="CDD" id="cd04921">
    <property type="entry name" value="ACT_AKi-HSDH-ThrA-like_1"/>
    <property type="match status" value="1"/>
</dbReference>
<evidence type="ECO:0000256" key="6">
    <source>
        <dbReference type="ARBA" id="ARBA00005139"/>
    </source>
</evidence>
<keyword evidence="22" id="KW-0511">Multifunctional enzyme</keyword>
<dbReference type="CDD" id="cd04922">
    <property type="entry name" value="ACT_AKi-HSDH-ThrA_2"/>
    <property type="match status" value="1"/>
</dbReference>
<keyword evidence="21" id="KW-0486">Methionine biosynthesis</keyword>
<keyword evidence="15" id="KW-0067">ATP-binding</keyword>
<dbReference type="GO" id="GO:0004412">
    <property type="term" value="F:homoserine dehydrogenase activity"/>
    <property type="evidence" value="ECO:0007669"/>
    <property type="project" value="UniProtKB-EC"/>
</dbReference>
<keyword evidence="16" id="KW-0521">NADP</keyword>
<dbReference type="GO" id="GO:0009086">
    <property type="term" value="P:methionine biosynthetic process"/>
    <property type="evidence" value="ECO:0007669"/>
    <property type="project" value="UniProtKB-KW"/>
</dbReference>
<keyword evidence="10" id="KW-0808">Transferase</keyword>
<comment type="similarity">
    <text evidence="8">In the N-terminal section; belongs to the aspartokinase family.</text>
</comment>
<dbReference type="GO" id="GO:0009090">
    <property type="term" value="P:homoserine biosynthetic process"/>
    <property type="evidence" value="ECO:0007669"/>
    <property type="project" value="TreeGrafter"/>
</dbReference>
<evidence type="ECO:0000256" key="21">
    <source>
        <dbReference type="ARBA" id="ARBA00023167"/>
    </source>
</evidence>
<comment type="catalytic activity">
    <reaction evidence="25">
        <text>L-homoserine + NADP(+) = L-aspartate 4-semialdehyde + NADPH + H(+)</text>
        <dbReference type="Rhea" id="RHEA:15761"/>
        <dbReference type="ChEBI" id="CHEBI:15378"/>
        <dbReference type="ChEBI" id="CHEBI:57476"/>
        <dbReference type="ChEBI" id="CHEBI:57783"/>
        <dbReference type="ChEBI" id="CHEBI:58349"/>
        <dbReference type="ChEBI" id="CHEBI:537519"/>
        <dbReference type="EC" id="1.1.1.3"/>
    </reaction>
    <physiologicalReaction direction="right-to-left" evidence="25">
        <dbReference type="Rhea" id="RHEA:15763"/>
    </physiologicalReaction>
</comment>
<feature type="domain" description="ACT" evidence="26">
    <location>
        <begin position="486"/>
        <end position="563"/>
    </location>
</feature>
<evidence type="ECO:0000256" key="7">
    <source>
        <dbReference type="ARBA" id="ARBA00007952"/>
    </source>
</evidence>
<dbReference type="FunFam" id="3.30.2130.10:FF:000001">
    <property type="entry name" value="Bifunctional aspartokinase/homoserine dehydrogenase"/>
    <property type="match status" value="1"/>
</dbReference>
<dbReference type="AlphaFoldDB" id="A0A7J6ENG3"/>
<dbReference type="SUPFAM" id="SSF53633">
    <property type="entry name" value="Carbamate kinase-like"/>
    <property type="match status" value="1"/>
</dbReference>
<comment type="cofactor">
    <cofactor evidence="1">
        <name>a metal cation</name>
        <dbReference type="ChEBI" id="CHEBI:25213"/>
    </cofactor>
</comment>